<dbReference type="Gene3D" id="3.40.50.1220">
    <property type="entry name" value="TPP-binding domain"/>
    <property type="match status" value="1"/>
</dbReference>
<dbReference type="InterPro" id="IPR029035">
    <property type="entry name" value="DHS-like_NAD/FAD-binding_dom"/>
</dbReference>
<name>A0A2T4SCS0_9STAP</name>
<comment type="caution">
    <text evidence="1">The sequence shown here is derived from an EMBL/GenBank/DDBJ whole genome shotgun (WGS) entry which is preliminary data.</text>
</comment>
<dbReference type="SUPFAM" id="SSF52467">
    <property type="entry name" value="DHS-like NAD/FAD-binding domain"/>
    <property type="match status" value="1"/>
</dbReference>
<accession>A0A2T4SCS0</accession>
<sequence>MYSERYQQHIKTLVEKIEQADAIVVGGASGMSAAGGYNWYEDNAAFREHFGDFAIKYGIDSIFGGFYYRFQTLEERWAYLARLVNFVSQAPMAKPYENLFELIQNKDYYILTTNQDRQFYHVFPETKVSAIQGDWTHIQCAQRCHDQVYDFSEEAHDLCTKIIDTQIPSDDIPVCPSCGGKMELWVRSFVFLEGTKYKNELEKLNEYLLMVKHKRVLFLELGVGPMTPMFIKEPFWNLTYMWPNAYYITINPKDAILPEKLENKGQAIHEDIQQVLGDSVKYRQTLENSVNL</sequence>
<proteinExistence type="predicted"/>
<gene>
    <name evidence="1" type="ORF">BUZ61_03170</name>
</gene>
<dbReference type="Proteomes" id="UP000240400">
    <property type="component" value="Unassembled WGS sequence"/>
</dbReference>
<dbReference type="EMBL" id="PZHR01000009">
    <property type="protein sequence ID" value="PTK60175.1"/>
    <property type="molecule type" value="Genomic_DNA"/>
</dbReference>
<dbReference type="AlphaFoldDB" id="A0A2T4SCS0"/>
<organism evidence="1 2">
    <name type="scientific">Staphylococcus nepalensis</name>
    <dbReference type="NCBI Taxonomy" id="214473"/>
    <lineage>
        <taxon>Bacteria</taxon>
        <taxon>Bacillati</taxon>
        <taxon>Bacillota</taxon>
        <taxon>Bacilli</taxon>
        <taxon>Bacillales</taxon>
        <taxon>Staphylococcaceae</taxon>
        <taxon>Staphylococcus</taxon>
    </lineage>
</organism>
<evidence type="ECO:0000313" key="1">
    <source>
        <dbReference type="EMBL" id="PTK60175.1"/>
    </source>
</evidence>
<reference evidence="1 2" key="1">
    <citation type="journal article" date="2016" name="Front. Microbiol.">
        <title>Comprehensive Phylogenetic Analysis of Bovine Non-aureus Staphylococci Species Based on Whole-Genome Sequencing.</title>
        <authorList>
            <person name="Naushad S."/>
            <person name="Barkema H.W."/>
            <person name="Luby C."/>
            <person name="Condas L.A."/>
            <person name="Nobrega D.B."/>
            <person name="Carson D.A."/>
            <person name="De Buck J."/>
        </authorList>
    </citation>
    <scope>NUCLEOTIDE SEQUENCE [LARGE SCALE GENOMIC DNA]</scope>
    <source>
        <strain evidence="1 2">SNUC 4337</strain>
    </source>
</reference>
<evidence type="ECO:0000313" key="2">
    <source>
        <dbReference type="Proteomes" id="UP000240400"/>
    </source>
</evidence>
<dbReference type="OrthoDB" id="394960at2"/>
<protein>
    <submittedName>
        <fullName evidence="1">NAD-dependent protein deacetylase</fullName>
    </submittedName>
</protein>
<dbReference type="RefSeq" id="WP_107644027.1">
    <property type="nucleotide sequence ID" value="NZ_PZHR01000009.1"/>
</dbReference>